<evidence type="ECO:0000256" key="2">
    <source>
        <dbReference type="ARBA" id="ARBA00006425"/>
    </source>
</evidence>
<comment type="similarity">
    <text evidence="2">Belongs to the cytochrome c oxidase subunit 6B family.</text>
</comment>
<dbReference type="GO" id="GO:0005739">
    <property type="term" value="C:mitochondrion"/>
    <property type="evidence" value="ECO:0007669"/>
    <property type="project" value="UniProtKB-SubCell"/>
</dbReference>
<reference evidence="5" key="1">
    <citation type="submission" date="2014-08" db="EMBL/GenBank/DDBJ databases">
        <authorList>
            <person name="Sharma Rahul"/>
            <person name="Thines Marco"/>
        </authorList>
    </citation>
    <scope>NUCLEOTIDE SEQUENCE</scope>
</reference>
<dbReference type="Gene3D" id="1.10.10.140">
    <property type="entry name" value="Cytochrome c oxidase, subunit VIb"/>
    <property type="match status" value="1"/>
</dbReference>
<sequence>MSPSSSETPSFPNREARKLCWAARDEYYSCLDSKGAVAPGSEGKACGKEKDAFEGSCVRSWIDYFNKRRVLEAGLRARLLEDQAKGIDVSGLRYGPDDPKKNFSSRG</sequence>
<dbReference type="InterPro" id="IPR036549">
    <property type="entry name" value="CX6/COA6-like_sf"/>
</dbReference>
<dbReference type="EMBL" id="LN483124">
    <property type="protein sequence ID" value="CED82650.1"/>
    <property type="molecule type" value="Genomic_DNA"/>
</dbReference>
<dbReference type="Pfam" id="PF02297">
    <property type="entry name" value="COX6B"/>
    <property type="match status" value="1"/>
</dbReference>
<comment type="subcellular location">
    <subcellularLocation>
        <location evidence="1">Mitochondrion</location>
    </subcellularLocation>
</comment>
<dbReference type="PANTHER" id="PTHR47677:SF1">
    <property type="entry name" value="CYTOCHROME C OXIDASE ASSEMBLY FACTOR 6"/>
    <property type="match status" value="1"/>
</dbReference>
<keyword evidence="3" id="KW-0496">Mitochondrion</keyword>
<dbReference type="PANTHER" id="PTHR47677">
    <property type="entry name" value="CYTOCHROME C OXIDASE ASSEMBLY FACTOR 6"/>
    <property type="match status" value="1"/>
</dbReference>
<organism evidence="5">
    <name type="scientific">Phaffia rhodozyma</name>
    <name type="common">Yeast</name>
    <name type="synonym">Xanthophyllomyces dendrorhous</name>
    <dbReference type="NCBI Taxonomy" id="264483"/>
    <lineage>
        <taxon>Eukaryota</taxon>
        <taxon>Fungi</taxon>
        <taxon>Dikarya</taxon>
        <taxon>Basidiomycota</taxon>
        <taxon>Agaricomycotina</taxon>
        <taxon>Tremellomycetes</taxon>
        <taxon>Cystofilobasidiales</taxon>
        <taxon>Mrakiaceae</taxon>
        <taxon>Phaffia</taxon>
    </lineage>
</organism>
<dbReference type="InterPro" id="IPR048281">
    <property type="entry name" value="COA6_fun"/>
</dbReference>
<accession>A0A0F7SQ68</accession>
<name>A0A0F7SQ68_PHARH</name>
<evidence type="ECO:0000313" key="5">
    <source>
        <dbReference type="EMBL" id="CED82650.1"/>
    </source>
</evidence>
<evidence type="ECO:0000256" key="3">
    <source>
        <dbReference type="ARBA" id="ARBA00023128"/>
    </source>
</evidence>
<evidence type="ECO:0000256" key="1">
    <source>
        <dbReference type="ARBA" id="ARBA00004173"/>
    </source>
</evidence>
<dbReference type="SUPFAM" id="SSF47694">
    <property type="entry name" value="Cytochrome c oxidase subunit h"/>
    <property type="match status" value="1"/>
</dbReference>
<dbReference type="InterPro" id="IPR048280">
    <property type="entry name" value="COX6B-like"/>
</dbReference>
<dbReference type="AlphaFoldDB" id="A0A0F7SQ68"/>
<protein>
    <submittedName>
        <fullName evidence="5">Cytochrome c oxidase, subunit VIb/COX12</fullName>
    </submittedName>
</protein>
<evidence type="ECO:0000256" key="4">
    <source>
        <dbReference type="ARBA" id="ARBA00023157"/>
    </source>
</evidence>
<keyword evidence="4" id="KW-1015">Disulfide bond</keyword>
<dbReference type="PROSITE" id="PS51808">
    <property type="entry name" value="CHCH"/>
    <property type="match status" value="1"/>
</dbReference>
<proteinExistence type="inferred from homology"/>